<sequence length="143" mass="17051">MFLLPNNMDAIRGYMGRFLRRRILEKEFGGDERSSPQIFRVVEFLPRVLSSVNAFIEKANSRDVTIGPRLFLQCPLNVMQSREWFIKLWNQMIIPYMIKVAKEGCYHYLIFITSFFDTIKLKFKFNIKFLQLNLGIKIFELEI</sequence>
<dbReference type="GO" id="GO:0022008">
    <property type="term" value="P:neurogenesis"/>
    <property type="evidence" value="ECO:0007669"/>
    <property type="project" value="InterPro"/>
</dbReference>
<accession>A0A0N4TEU3</accession>
<dbReference type="WBParaSite" id="BPAG_0000673101-mRNA-1">
    <property type="protein sequence ID" value="BPAG_0000673101-mRNA-1"/>
    <property type="gene ID" value="BPAG_0000673101"/>
</dbReference>
<feature type="domain" description="CortBP2/NAV1-like AAA+ ATPase lid" evidence="2">
    <location>
        <begin position="29"/>
        <end position="108"/>
    </location>
</feature>
<evidence type="ECO:0000256" key="1">
    <source>
        <dbReference type="ARBA" id="ARBA00023054"/>
    </source>
</evidence>
<dbReference type="Pfam" id="PF25408">
    <property type="entry name" value="AAA_lid_NAV1"/>
    <property type="match status" value="1"/>
</dbReference>
<dbReference type="PANTHER" id="PTHR12784:SF28">
    <property type="entry name" value="PROTEIN SICKIE"/>
    <property type="match status" value="1"/>
</dbReference>
<reference evidence="5" key="1">
    <citation type="submission" date="2017-02" db="UniProtKB">
        <authorList>
            <consortium name="WormBaseParasite"/>
        </authorList>
    </citation>
    <scope>IDENTIFICATION</scope>
</reference>
<keyword evidence="4" id="KW-1185">Reference proteome</keyword>
<dbReference type="PANTHER" id="PTHR12784">
    <property type="entry name" value="STEERIN"/>
    <property type="match status" value="1"/>
</dbReference>
<gene>
    <name evidence="3" type="ORF">BPAG_LOCUS6694</name>
</gene>
<dbReference type="Proteomes" id="UP000278627">
    <property type="component" value="Unassembled WGS sequence"/>
</dbReference>
<name>A0A0N4TEU3_BRUPA</name>
<reference evidence="3 4" key="2">
    <citation type="submission" date="2018-11" db="EMBL/GenBank/DDBJ databases">
        <authorList>
            <consortium name="Pathogen Informatics"/>
        </authorList>
    </citation>
    <scope>NUCLEOTIDE SEQUENCE [LARGE SCALE GENOMIC DNA]</scope>
</reference>
<keyword evidence="1" id="KW-0175">Coiled coil</keyword>
<evidence type="ECO:0000259" key="2">
    <source>
        <dbReference type="Pfam" id="PF25408"/>
    </source>
</evidence>
<dbReference type="STRING" id="6280.A0A0N4TEU3"/>
<dbReference type="AlphaFoldDB" id="A0A0N4TEU3"/>
<evidence type="ECO:0000313" key="4">
    <source>
        <dbReference type="Proteomes" id="UP000278627"/>
    </source>
</evidence>
<dbReference type="InterPro" id="IPR057568">
    <property type="entry name" value="CortBP2_NAV1-like_AAA_lid"/>
</dbReference>
<evidence type="ECO:0000313" key="3">
    <source>
        <dbReference type="EMBL" id="VDN87880.1"/>
    </source>
</evidence>
<dbReference type="EMBL" id="UZAD01006458">
    <property type="protein sequence ID" value="VDN87880.1"/>
    <property type="molecule type" value="Genomic_DNA"/>
</dbReference>
<protein>
    <recommendedName>
        <fullName evidence="2">CortBP2/NAV1-like AAA+ ATPase lid domain-containing protein</fullName>
    </recommendedName>
</protein>
<organism evidence="5">
    <name type="scientific">Brugia pahangi</name>
    <name type="common">Filarial nematode worm</name>
    <dbReference type="NCBI Taxonomy" id="6280"/>
    <lineage>
        <taxon>Eukaryota</taxon>
        <taxon>Metazoa</taxon>
        <taxon>Ecdysozoa</taxon>
        <taxon>Nematoda</taxon>
        <taxon>Chromadorea</taxon>
        <taxon>Rhabditida</taxon>
        <taxon>Spirurina</taxon>
        <taxon>Spiruromorpha</taxon>
        <taxon>Filarioidea</taxon>
        <taxon>Onchocercidae</taxon>
        <taxon>Brugia</taxon>
    </lineage>
</organism>
<evidence type="ECO:0000313" key="5">
    <source>
        <dbReference type="WBParaSite" id="BPAG_0000673101-mRNA-1"/>
    </source>
</evidence>
<dbReference type="InterPro" id="IPR039041">
    <property type="entry name" value="Nav/unc-53"/>
</dbReference>
<proteinExistence type="predicted"/>